<evidence type="ECO:0000256" key="6">
    <source>
        <dbReference type="ARBA" id="ARBA00022989"/>
    </source>
</evidence>
<comment type="subcellular location">
    <subcellularLocation>
        <location evidence="1">Cell membrane</location>
        <topology evidence="1">Multi-pass membrane protein</topology>
    </subcellularLocation>
</comment>
<dbReference type="EMBL" id="JABXWT010000026">
    <property type="protein sequence ID" value="NVO58445.1"/>
    <property type="molecule type" value="Genomic_DNA"/>
</dbReference>
<dbReference type="PANTHER" id="PTHR36838:SF4">
    <property type="entry name" value="AUXIN EFFLUX CARRIER FAMILY PROTEIN"/>
    <property type="match status" value="1"/>
</dbReference>
<keyword evidence="6 8" id="KW-1133">Transmembrane helix</keyword>
<comment type="caution">
    <text evidence="9">The sequence shown here is derived from an EMBL/GenBank/DDBJ whole genome shotgun (WGS) entry which is preliminary data.</text>
</comment>
<dbReference type="InterPro" id="IPR004776">
    <property type="entry name" value="Mem_transp_PIN-like"/>
</dbReference>
<keyword evidence="10" id="KW-1185">Reference proteome</keyword>
<comment type="similarity">
    <text evidence="2">Belongs to the auxin efflux carrier (TC 2.A.69) family.</text>
</comment>
<dbReference type="Proteomes" id="UP000630805">
    <property type="component" value="Unassembled WGS sequence"/>
</dbReference>
<name>A0ABX2PXS6_9RHOB</name>
<keyword evidence="5 8" id="KW-0812">Transmembrane</keyword>
<evidence type="ECO:0000256" key="5">
    <source>
        <dbReference type="ARBA" id="ARBA00022692"/>
    </source>
</evidence>
<accession>A0ABX2PXS6</accession>
<protein>
    <submittedName>
        <fullName evidence="9">AEC family transporter</fullName>
    </submittedName>
</protein>
<feature type="transmembrane region" description="Helical" evidence="8">
    <location>
        <begin position="284"/>
        <end position="309"/>
    </location>
</feature>
<feature type="transmembrane region" description="Helical" evidence="8">
    <location>
        <begin position="61"/>
        <end position="82"/>
    </location>
</feature>
<evidence type="ECO:0000256" key="7">
    <source>
        <dbReference type="ARBA" id="ARBA00023136"/>
    </source>
</evidence>
<dbReference type="Gene3D" id="1.20.1530.20">
    <property type="match status" value="1"/>
</dbReference>
<keyword evidence="4" id="KW-1003">Cell membrane</keyword>
<keyword evidence="7 8" id="KW-0472">Membrane</keyword>
<evidence type="ECO:0000256" key="1">
    <source>
        <dbReference type="ARBA" id="ARBA00004651"/>
    </source>
</evidence>
<keyword evidence="3" id="KW-0813">Transport</keyword>
<gene>
    <name evidence="9" type="ORF">HW561_21930</name>
</gene>
<evidence type="ECO:0000313" key="9">
    <source>
        <dbReference type="EMBL" id="NVO58445.1"/>
    </source>
</evidence>
<evidence type="ECO:0000256" key="4">
    <source>
        <dbReference type="ARBA" id="ARBA00022475"/>
    </source>
</evidence>
<feature type="transmembrane region" description="Helical" evidence="8">
    <location>
        <begin position="38"/>
        <end position="54"/>
    </location>
</feature>
<evidence type="ECO:0000313" key="10">
    <source>
        <dbReference type="Proteomes" id="UP000630805"/>
    </source>
</evidence>
<feature type="transmembrane region" description="Helical" evidence="8">
    <location>
        <begin position="124"/>
        <end position="148"/>
    </location>
</feature>
<dbReference type="PANTHER" id="PTHR36838">
    <property type="entry name" value="AUXIN EFFLUX CARRIER FAMILY PROTEIN"/>
    <property type="match status" value="1"/>
</dbReference>
<proteinExistence type="inferred from homology"/>
<dbReference type="Pfam" id="PF03547">
    <property type="entry name" value="Mem_trans"/>
    <property type="match status" value="1"/>
</dbReference>
<dbReference type="RefSeq" id="WP_176867487.1">
    <property type="nucleotide sequence ID" value="NZ_JABXWT010000026.1"/>
</dbReference>
<evidence type="ECO:0000256" key="8">
    <source>
        <dbReference type="SAM" id="Phobius"/>
    </source>
</evidence>
<dbReference type="InterPro" id="IPR038770">
    <property type="entry name" value="Na+/solute_symporter_sf"/>
</dbReference>
<evidence type="ECO:0000256" key="2">
    <source>
        <dbReference type="ARBA" id="ARBA00010145"/>
    </source>
</evidence>
<feature type="transmembrane region" description="Helical" evidence="8">
    <location>
        <begin position="225"/>
        <end position="247"/>
    </location>
</feature>
<organism evidence="9 10">
    <name type="scientific">Ruegeria haliotis</name>
    <dbReference type="NCBI Taxonomy" id="2747601"/>
    <lineage>
        <taxon>Bacteria</taxon>
        <taxon>Pseudomonadati</taxon>
        <taxon>Pseudomonadota</taxon>
        <taxon>Alphaproteobacteria</taxon>
        <taxon>Rhodobacterales</taxon>
        <taxon>Roseobacteraceae</taxon>
        <taxon>Ruegeria</taxon>
    </lineage>
</organism>
<evidence type="ECO:0000256" key="3">
    <source>
        <dbReference type="ARBA" id="ARBA00022448"/>
    </source>
</evidence>
<reference evidence="9 10" key="1">
    <citation type="submission" date="2020-06" db="EMBL/GenBank/DDBJ databases">
        <authorList>
            <person name="Cao W.R."/>
        </authorList>
    </citation>
    <scope>NUCLEOTIDE SEQUENCE [LARGE SCALE GENOMIC DNA]</scope>
    <source>
        <strain evidence="9 10">B1Z28</strain>
    </source>
</reference>
<feature type="transmembrane region" description="Helical" evidence="8">
    <location>
        <begin position="196"/>
        <end position="213"/>
    </location>
</feature>
<sequence>MLTTLTSILPIFLIIALGLALRKGGIPSTDFWNLNDKLVYWVLMPCLLFSKISLSPLDKSALGLYSVTILGGFVAALMFAVISARLFGFAAPQGTSILQGSARHNSFIGLALAANLFGPTGLDIAILATAILVPITNIVMVIMLVGALQNNKATNLPVAILRELARNPYVISILLAVGANQLIGDRIPVIHDVADVLGAGALPITLLAVGANLRVRAMAASALPLILAFTGKMVIFPVVVLIVGLMVGLPQNVLQVAVVYAVVPTGASSYTLSKQLGGDAPLMAAIVTLQTLIAAVSIPLSLAILLPLVG</sequence>
<feature type="transmembrane region" description="Helical" evidence="8">
    <location>
        <begin position="168"/>
        <end position="184"/>
    </location>
</feature>